<keyword evidence="12" id="KW-1185">Reference proteome</keyword>
<feature type="compositionally biased region" description="Basic residues" evidence="9">
    <location>
        <begin position="86"/>
        <end position="104"/>
    </location>
</feature>
<dbReference type="FunFam" id="1.10.510.10:FF:000078">
    <property type="entry name" value="Serine/threonine-protein kinase PRP4 homolog"/>
    <property type="match status" value="1"/>
</dbReference>
<keyword evidence="3 11" id="KW-0808">Transferase</keyword>
<organism evidence="11 12">
    <name type="scientific">Coemansia spiralis</name>
    <dbReference type="NCBI Taxonomy" id="417178"/>
    <lineage>
        <taxon>Eukaryota</taxon>
        <taxon>Fungi</taxon>
        <taxon>Fungi incertae sedis</taxon>
        <taxon>Zoopagomycota</taxon>
        <taxon>Kickxellomycotina</taxon>
        <taxon>Kickxellomycetes</taxon>
        <taxon>Kickxellales</taxon>
        <taxon>Kickxellaceae</taxon>
        <taxon>Coemansia</taxon>
    </lineage>
</organism>
<evidence type="ECO:0000256" key="5">
    <source>
        <dbReference type="ARBA" id="ARBA00022777"/>
    </source>
</evidence>
<dbReference type="InterPro" id="IPR000719">
    <property type="entry name" value="Prot_kinase_dom"/>
</dbReference>
<comment type="caution">
    <text evidence="11">The sequence shown here is derived from an EMBL/GenBank/DDBJ whole genome shotgun (WGS) entry which is preliminary data.</text>
</comment>
<dbReference type="SMART" id="SM00220">
    <property type="entry name" value="S_TKc"/>
    <property type="match status" value="1"/>
</dbReference>
<dbReference type="PANTHER" id="PTHR24058">
    <property type="entry name" value="DUAL SPECIFICITY PROTEIN KINASE"/>
    <property type="match status" value="1"/>
</dbReference>
<dbReference type="Pfam" id="PF00069">
    <property type="entry name" value="Pkinase"/>
    <property type="match status" value="1"/>
</dbReference>
<evidence type="ECO:0000256" key="4">
    <source>
        <dbReference type="ARBA" id="ARBA00022741"/>
    </source>
</evidence>
<dbReference type="InterPro" id="IPR008271">
    <property type="entry name" value="Ser/Thr_kinase_AS"/>
</dbReference>
<name>A0A9W8GNX5_9FUNG</name>
<feature type="region of interest" description="Disordered" evidence="9">
    <location>
        <begin position="222"/>
        <end position="245"/>
    </location>
</feature>
<dbReference type="InterPro" id="IPR050494">
    <property type="entry name" value="Ser_Thr_dual-spec_kinase"/>
</dbReference>
<evidence type="ECO:0000256" key="1">
    <source>
        <dbReference type="ARBA" id="ARBA00012513"/>
    </source>
</evidence>
<evidence type="ECO:0000256" key="3">
    <source>
        <dbReference type="ARBA" id="ARBA00022679"/>
    </source>
</evidence>
<feature type="compositionally biased region" description="Basic residues" evidence="9">
    <location>
        <begin position="53"/>
        <end position="63"/>
    </location>
</feature>
<evidence type="ECO:0000259" key="10">
    <source>
        <dbReference type="PROSITE" id="PS50011"/>
    </source>
</evidence>
<keyword evidence="4 8" id="KW-0547">Nucleotide-binding</keyword>
<dbReference type="GO" id="GO:0005524">
    <property type="term" value="F:ATP binding"/>
    <property type="evidence" value="ECO:0007669"/>
    <property type="project" value="UniProtKB-UniRule"/>
</dbReference>
<dbReference type="PROSITE" id="PS50011">
    <property type="entry name" value="PROTEIN_KINASE_DOM"/>
    <property type="match status" value="1"/>
</dbReference>
<feature type="binding site" evidence="8">
    <location>
        <position position="362"/>
    </location>
    <ligand>
        <name>ATP</name>
        <dbReference type="ChEBI" id="CHEBI:30616"/>
    </ligand>
</feature>
<gene>
    <name evidence="11" type="primary">PRP4</name>
    <name evidence="11" type="ORF">IWW39_000828</name>
</gene>
<evidence type="ECO:0000256" key="6">
    <source>
        <dbReference type="ARBA" id="ARBA00022840"/>
    </source>
</evidence>
<protein>
    <recommendedName>
        <fullName evidence="1">non-specific serine/threonine protein kinase</fullName>
        <ecNumber evidence="1">2.7.11.1</ecNumber>
    </recommendedName>
</protein>
<evidence type="ECO:0000313" key="11">
    <source>
        <dbReference type="EMBL" id="KAJ2690277.1"/>
    </source>
</evidence>
<evidence type="ECO:0000313" key="12">
    <source>
        <dbReference type="Proteomes" id="UP001151516"/>
    </source>
</evidence>
<dbReference type="Gene3D" id="3.30.200.20">
    <property type="entry name" value="Phosphorylase Kinase, domain 1"/>
    <property type="match status" value="1"/>
</dbReference>
<evidence type="ECO:0000256" key="8">
    <source>
        <dbReference type="PROSITE-ProRule" id="PRU10141"/>
    </source>
</evidence>
<dbReference type="GO" id="GO:0004674">
    <property type="term" value="F:protein serine/threonine kinase activity"/>
    <property type="evidence" value="ECO:0007669"/>
    <property type="project" value="UniProtKB-KW"/>
</dbReference>
<dbReference type="PROSITE" id="PS00107">
    <property type="entry name" value="PROTEIN_KINASE_ATP"/>
    <property type="match status" value="1"/>
</dbReference>
<comment type="similarity">
    <text evidence="7">Belongs to the protein kinase superfamily. CMGC Ser/Thr protein kinase family.</text>
</comment>
<reference evidence="11" key="1">
    <citation type="submission" date="2022-07" db="EMBL/GenBank/DDBJ databases">
        <title>Phylogenomic reconstructions and comparative analyses of Kickxellomycotina fungi.</title>
        <authorList>
            <person name="Reynolds N.K."/>
            <person name="Stajich J.E."/>
            <person name="Barry K."/>
            <person name="Grigoriev I.V."/>
            <person name="Crous P."/>
            <person name="Smith M.E."/>
        </authorList>
    </citation>
    <scope>NUCLEOTIDE SEQUENCE</scope>
    <source>
        <strain evidence="11">CBS 109367</strain>
    </source>
</reference>
<dbReference type="OrthoDB" id="9332038at2759"/>
<dbReference type="Gene3D" id="1.10.510.10">
    <property type="entry name" value="Transferase(Phosphotransferase) domain 1"/>
    <property type="match status" value="1"/>
</dbReference>
<dbReference type="PANTHER" id="PTHR24058:SF103">
    <property type="entry name" value="SERINE_THREONINE-PROTEIN KINASE PRP4 HOMOLOG"/>
    <property type="match status" value="1"/>
</dbReference>
<keyword evidence="6 8" id="KW-0067">ATP-binding</keyword>
<evidence type="ECO:0000256" key="2">
    <source>
        <dbReference type="ARBA" id="ARBA00022527"/>
    </source>
</evidence>
<dbReference type="AlphaFoldDB" id="A0A9W8GNX5"/>
<evidence type="ECO:0000256" key="9">
    <source>
        <dbReference type="SAM" id="MobiDB-lite"/>
    </source>
</evidence>
<dbReference type="EMBL" id="JANBTX010000013">
    <property type="protein sequence ID" value="KAJ2690277.1"/>
    <property type="molecule type" value="Genomic_DNA"/>
</dbReference>
<feature type="region of interest" description="Disordered" evidence="9">
    <location>
        <begin position="1"/>
        <end position="134"/>
    </location>
</feature>
<evidence type="ECO:0000256" key="7">
    <source>
        <dbReference type="ARBA" id="ARBA00023596"/>
    </source>
</evidence>
<feature type="compositionally biased region" description="Basic and acidic residues" evidence="9">
    <location>
        <begin position="64"/>
        <end position="85"/>
    </location>
</feature>
<feature type="domain" description="Protein kinase" evidence="10">
    <location>
        <begin position="332"/>
        <end position="654"/>
    </location>
</feature>
<keyword evidence="2" id="KW-0723">Serine/threonine-protein kinase</keyword>
<dbReference type="SUPFAM" id="SSF56112">
    <property type="entry name" value="Protein kinase-like (PK-like)"/>
    <property type="match status" value="1"/>
</dbReference>
<dbReference type="InterPro" id="IPR011009">
    <property type="entry name" value="Kinase-like_dom_sf"/>
</dbReference>
<dbReference type="Proteomes" id="UP001151516">
    <property type="component" value="Unassembled WGS sequence"/>
</dbReference>
<proteinExistence type="inferred from homology"/>
<keyword evidence="5" id="KW-0418">Kinase</keyword>
<dbReference type="PROSITE" id="PS00108">
    <property type="entry name" value="PROTEIN_KINASE_ST"/>
    <property type="match status" value="1"/>
</dbReference>
<accession>A0A9W8GNX5</accession>
<dbReference type="InterPro" id="IPR017441">
    <property type="entry name" value="Protein_kinase_ATP_BS"/>
</dbReference>
<sequence length="657" mass="73121">MSRRRAQLDAEDGEITDLAASSQSTKAIDVATPNGRKPAASLASANKREYGRNHSRSRSPKSSRHVDRRSNERHDGHSRQIDRSRSRTRTRSRSPRQRDHRSRRNDKVARANINEPNISMPSLAPVLSPGDASAKADESVPLYLDIEDEEAEAERQLEARRRRRKEILQMHEAHKPAQSAPVAGVEALSIIDNDPSKSTPDSPESARTELVLEKKGVVAGSAGDLLTPSRDDLPAADYNPNADKDADDMRHRIAAQAMSKASVAAAPTTPVAEEEDEDAFDMFAEDDDLIAKLQAAKPRGGVAATASAMVDDWDDDEGYYRTNIGELLDGRYLVQAFLGQGVFSSVVKAIDTKNNDAPVAVKIIRQNETMHKAGMKEKKMLERLEAADPSGKMHVVRLLGSFVHREHLCLCFELMSLNLREIVRKYGRDSGLSLQAVKVYATHLLLALDLLRQCEIVHGDLKPDNCFVSELRNNVKLGDLGSAGDVSENEITPYLVSRFYRAPEIILGMAHDCAIDMWSLGVTLFELYTGKIMFPGKSNNHMLRLMMETRGHFANKMLRRGQLWNQHFEDNGGNLMDFVSRAHDRIANTEVAQRMVFTKPTQDVKARILQATPAGSTAEEIQQALQFASLLDRCLELNPDKRATPIEALRHPFFAQK</sequence>
<keyword evidence="11" id="KW-0687">Ribonucleoprotein</keyword>
<dbReference type="GO" id="GO:1990904">
    <property type="term" value="C:ribonucleoprotein complex"/>
    <property type="evidence" value="ECO:0007669"/>
    <property type="project" value="UniProtKB-KW"/>
</dbReference>
<dbReference type="EC" id="2.7.11.1" evidence="1"/>